<gene>
    <name evidence="2" type="ORF">CVLEPA_LOCUS31121</name>
</gene>
<proteinExistence type="predicted"/>
<feature type="region of interest" description="Disordered" evidence="1">
    <location>
        <begin position="1"/>
        <end position="30"/>
    </location>
</feature>
<dbReference type="EMBL" id="CAWYQH010000163">
    <property type="protein sequence ID" value="CAK8697614.1"/>
    <property type="molecule type" value="Genomic_DNA"/>
</dbReference>
<name>A0ABP0H0V4_CLALP</name>
<keyword evidence="3" id="KW-1185">Reference proteome</keyword>
<evidence type="ECO:0000256" key="1">
    <source>
        <dbReference type="SAM" id="MobiDB-lite"/>
    </source>
</evidence>
<feature type="region of interest" description="Disordered" evidence="1">
    <location>
        <begin position="360"/>
        <end position="383"/>
    </location>
</feature>
<sequence length="454" mass="50221">MTSPADLPQKLGSSRPHVQQSKIDAVTRENLVEAPKLTNLDAKTAPSHPDMKPQLNLLSANADDKLLSNSMLSRNQHDVPLPCDQVRYVSHNLQQEISTPEVVRYNRKIPPLLHDMDQLRPHIPASKHLQTSTKLSQHNYVYELASPHAGVQHRSSKFDHKFRDFVTDACQAESNSRVHASSVSHLIHERLDFGSKPSVSTDYIRVHSLSTLPESIATSAGKSNTGSNDTALYPNPLCDYSVKPSAHFYTKPPNTDVRVCTPPTDPSLDYLLSQKLAEAKLQSDLSKSNSVLTNAKRLLLTSPLRQQYKSTYEPSSYYPGKYNSAPCNGVTSQNYKHSAQLDEPASKPLSQLYSQSLASFSRGPASKSSTGSSESYHPLPPDIPTNRYSVFSGNLNRASNEISAWGDFDHSRPQAETQMKPHQVHQHEDNASQTDKLAIDWTTAFSLSISLSGC</sequence>
<evidence type="ECO:0000313" key="3">
    <source>
        <dbReference type="Proteomes" id="UP001642483"/>
    </source>
</evidence>
<accession>A0ABP0H0V4</accession>
<organism evidence="2 3">
    <name type="scientific">Clavelina lepadiformis</name>
    <name type="common">Light-bulb sea squirt</name>
    <name type="synonym">Ascidia lepadiformis</name>
    <dbReference type="NCBI Taxonomy" id="159417"/>
    <lineage>
        <taxon>Eukaryota</taxon>
        <taxon>Metazoa</taxon>
        <taxon>Chordata</taxon>
        <taxon>Tunicata</taxon>
        <taxon>Ascidiacea</taxon>
        <taxon>Aplousobranchia</taxon>
        <taxon>Clavelinidae</taxon>
        <taxon>Clavelina</taxon>
    </lineage>
</organism>
<feature type="compositionally biased region" description="Polar residues" evidence="1">
    <location>
        <begin position="366"/>
        <end position="375"/>
    </location>
</feature>
<reference evidence="2 3" key="1">
    <citation type="submission" date="2024-02" db="EMBL/GenBank/DDBJ databases">
        <authorList>
            <person name="Daric V."/>
            <person name="Darras S."/>
        </authorList>
    </citation>
    <scope>NUCLEOTIDE SEQUENCE [LARGE SCALE GENOMIC DNA]</scope>
</reference>
<protein>
    <submittedName>
        <fullName evidence="2">Uncharacterized protein</fullName>
    </submittedName>
</protein>
<dbReference type="Proteomes" id="UP001642483">
    <property type="component" value="Unassembled WGS sequence"/>
</dbReference>
<evidence type="ECO:0000313" key="2">
    <source>
        <dbReference type="EMBL" id="CAK8697614.1"/>
    </source>
</evidence>
<comment type="caution">
    <text evidence="2">The sequence shown here is derived from an EMBL/GenBank/DDBJ whole genome shotgun (WGS) entry which is preliminary data.</text>
</comment>